<evidence type="ECO:0000313" key="2">
    <source>
        <dbReference type="Proteomes" id="UP000535078"/>
    </source>
</evidence>
<dbReference type="EMBL" id="JAATIT010000003">
    <property type="protein sequence ID" value="NJB90094.1"/>
    <property type="molecule type" value="Genomic_DNA"/>
</dbReference>
<dbReference type="RefSeq" id="WP_167921576.1">
    <property type="nucleotide sequence ID" value="NZ_JAATIT010000003.1"/>
</dbReference>
<reference evidence="1 2" key="1">
    <citation type="submission" date="2020-03" db="EMBL/GenBank/DDBJ databases">
        <title>Genomic Encyclopedia of Type Strains, Phase IV (KMG-IV): sequencing the most valuable type-strain genomes for metagenomic binning, comparative biology and taxonomic classification.</title>
        <authorList>
            <person name="Goeker M."/>
        </authorList>
    </citation>
    <scope>NUCLEOTIDE SEQUENCE [LARGE SCALE GENOMIC DNA]</scope>
    <source>
        <strain evidence="1 2">DSM 25229</strain>
    </source>
</reference>
<organism evidence="1 2">
    <name type="scientific">Sphingopyxis italica</name>
    <dbReference type="NCBI Taxonomy" id="1129133"/>
    <lineage>
        <taxon>Bacteria</taxon>
        <taxon>Pseudomonadati</taxon>
        <taxon>Pseudomonadota</taxon>
        <taxon>Alphaproteobacteria</taxon>
        <taxon>Sphingomonadales</taxon>
        <taxon>Sphingomonadaceae</taxon>
        <taxon>Sphingopyxis</taxon>
    </lineage>
</organism>
<protein>
    <submittedName>
        <fullName evidence="1">Alpha-methylacyl-CoA racemase</fullName>
        <ecNumber evidence="1">5.1.99.4</ecNumber>
    </submittedName>
</protein>
<sequence>MGPLAGCRVVEMAGIGPAPFCGMLLADLGAEVIRIDRTGKSGLGVDFPTRYDLLGRSKRSIAIDLQNPSGLGVARALIGRADMLIEGFRPGVMERLGLGPESFEAENPALVYGRMTGWGQDGPLAPSAGHDINYIAITGALDAIGREGAPPTIPLNLVGDFGGGSLYLVIGLLAALTSARASGKGQVVDGAIVDGVNHLLTMQYAFSQMGAWGGGRGTNLIDGGAPFYDTYETADGRRVAIGPVEPKFFAILVDKMGLAGADLPSQNDRKAWPELRLRLADAFRTRTQAEWCDLLEGSDACFAPVLTLAEAREHPHNRARGAIVDVDGVAQPAPAPRFLGTPAGPPRPPVAPGTDTDAILHDWGVAESERDACRAGGAFG</sequence>
<proteinExistence type="predicted"/>
<dbReference type="GO" id="GO:0008111">
    <property type="term" value="F:alpha-methylacyl-CoA racemase activity"/>
    <property type="evidence" value="ECO:0007669"/>
    <property type="project" value="UniProtKB-EC"/>
</dbReference>
<evidence type="ECO:0000313" key="1">
    <source>
        <dbReference type="EMBL" id="NJB90094.1"/>
    </source>
</evidence>
<name>A0A7X6B9A7_9SPHN</name>
<dbReference type="PANTHER" id="PTHR48228:SF5">
    <property type="entry name" value="ALPHA-METHYLACYL-COA RACEMASE"/>
    <property type="match status" value="1"/>
</dbReference>
<dbReference type="InterPro" id="IPR044855">
    <property type="entry name" value="CoA-Trfase_III_dom3_sf"/>
</dbReference>
<accession>A0A7X6B9A7</accession>
<dbReference type="Gene3D" id="3.40.50.10540">
    <property type="entry name" value="Crotonobetainyl-coa:carnitine coa-transferase, domain 1"/>
    <property type="match status" value="1"/>
</dbReference>
<dbReference type="Gene3D" id="3.30.1540.10">
    <property type="entry name" value="formyl-coa transferase, domain 3"/>
    <property type="match status" value="1"/>
</dbReference>
<dbReference type="Proteomes" id="UP000535078">
    <property type="component" value="Unassembled WGS sequence"/>
</dbReference>
<dbReference type="InterPro" id="IPR050509">
    <property type="entry name" value="CoA-transferase_III"/>
</dbReference>
<gene>
    <name evidence="1" type="ORF">GGR90_002288</name>
</gene>
<keyword evidence="1" id="KW-0413">Isomerase</keyword>
<dbReference type="EC" id="5.1.99.4" evidence="1"/>
<keyword evidence="2" id="KW-1185">Reference proteome</keyword>
<dbReference type="SUPFAM" id="SSF89796">
    <property type="entry name" value="CoA-transferase family III (CaiB/BaiF)"/>
    <property type="match status" value="1"/>
</dbReference>
<dbReference type="Pfam" id="PF02515">
    <property type="entry name" value="CoA_transf_3"/>
    <property type="match status" value="1"/>
</dbReference>
<comment type="caution">
    <text evidence="1">The sequence shown here is derived from an EMBL/GenBank/DDBJ whole genome shotgun (WGS) entry which is preliminary data.</text>
</comment>
<dbReference type="InterPro" id="IPR003673">
    <property type="entry name" value="CoA-Trfase_fam_III"/>
</dbReference>
<dbReference type="InterPro" id="IPR023606">
    <property type="entry name" value="CoA-Trfase_III_dom_1_sf"/>
</dbReference>
<dbReference type="PANTHER" id="PTHR48228">
    <property type="entry name" value="SUCCINYL-COA--D-CITRAMALATE COA-TRANSFERASE"/>
    <property type="match status" value="1"/>
</dbReference>
<dbReference type="AlphaFoldDB" id="A0A7X6B9A7"/>